<evidence type="ECO:0000259" key="1">
    <source>
        <dbReference type="Pfam" id="PF10148"/>
    </source>
</evidence>
<accession>A0A060WL52</accession>
<dbReference type="InterPro" id="IPR039045">
    <property type="entry name" value="SCHIP_1"/>
</dbReference>
<organism evidence="2 3">
    <name type="scientific">Oncorhynchus mykiss</name>
    <name type="common">Rainbow trout</name>
    <name type="synonym">Salmo gairdneri</name>
    <dbReference type="NCBI Taxonomy" id="8022"/>
    <lineage>
        <taxon>Eukaryota</taxon>
        <taxon>Metazoa</taxon>
        <taxon>Chordata</taxon>
        <taxon>Craniata</taxon>
        <taxon>Vertebrata</taxon>
        <taxon>Euteleostomi</taxon>
        <taxon>Actinopterygii</taxon>
        <taxon>Neopterygii</taxon>
        <taxon>Teleostei</taxon>
        <taxon>Protacanthopterygii</taxon>
        <taxon>Salmoniformes</taxon>
        <taxon>Salmonidae</taxon>
        <taxon>Salmoninae</taxon>
        <taxon>Oncorhynchus</taxon>
    </lineage>
</organism>
<feature type="domain" description="Schwannomin interacting protein 1 C-terminal" evidence="1">
    <location>
        <begin position="40"/>
        <end position="116"/>
    </location>
</feature>
<dbReference type="Proteomes" id="UP000193380">
    <property type="component" value="Chromosome 28"/>
</dbReference>
<dbReference type="PANTHER" id="PTHR13103:SF4">
    <property type="entry name" value="SCHWANNOMIN-INTERACTING PROTEIN 1-LIKE ISOFORM X1"/>
    <property type="match status" value="1"/>
</dbReference>
<dbReference type="GO" id="GO:0005886">
    <property type="term" value="C:plasma membrane"/>
    <property type="evidence" value="ECO:0007669"/>
    <property type="project" value="TreeGrafter"/>
</dbReference>
<dbReference type="PANTHER" id="PTHR13103">
    <property type="entry name" value="SCHWANNOMIN INTERACTING PROTEIN 1"/>
    <property type="match status" value="1"/>
</dbReference>
<dbReference type="Pfam" id="PF10148">
    <property type="entry name" value="SCHIP-1_C"/>
    <property type="match status" value="1"/>
</dbReference>
<dbReference type="STRING" id="8022.A0A060WL52"/>
<dbReference type="AlphaFoldDB" id="A0A060WL52"/>
<name>A0A060WL52_ONCMY</name>
<dbReference type="GO" id="GO:0030054">
    <property type="term" value="C:cell junction"/>
    <property type="evidence" value="ECO:0007669"/>
    <property type="project" value="TreeGrafter"/>
</dbReference>
<protein>
    <recommendedName>
        <fullName evidence="1">Schwannomin interacting protein 1 C-terminal domain-containing protein</fullName>
    </recommendedName>
</protein>
<gene>
    <name evidence="2" type="ORF">GSONMT00034384001</name>
</gene>
<evidence type="ECO:0000313" key="2">
    <source>
        <dbReference type="EMBL" id="CDQ67786.1"/>
    </source>
</evidence>
<dbReference type="GO" id="GO:0035332">
    <property type="term" value="P:positive regulation of hippo signaling"/>
    <property type="evidence" value="ECO:0007669"/>
    <property type="project" value="TreeGrafter"/>
</dbReference>
<dbReference type="InterPro" id="IPR015649">
    <property type="entry name" value="SCHIP_1_C"/>
</dbReference>
<reference evidence="2 3" key="1">
    <citation type="journal article" date="2014" name="Nat. Commun.">
        <title>The rainbow trout genome provides novel insights into evolution after whole-genome duplication in vertebrates.</title>
        <authorList>
            <person name="Berthelot C."/>
            <person name="Brunet F."/>
            <person name="Chalopin D."/>
            <person name="Juanchich A."/>
            <person name="Bernard M."/>
            <person name="Noel B."/>
            <person name="Bento P."/>
            <person name="Da Silva C."/>
            <person name="Labadie K."/>
            <person name="Alberti A."/>
            <person name="Aury J.M."/>
            <person name="Louis A."/>
            <person name="Dehais P."/>
            <person name="Bardou P."/>
            <person name="Montfort J."/>
            <person name="Klopp C."/>
            <person name="Cabau C."/>
            <person name="Gaspin C."/>
            <person name="Thorgaard G.H."/>
            <person name="Boussaha M."/>
            <person name="Quillet E."/>
            <person name="Guyomard R."/>
            <person name="Galiana D."/>
            <person name="Bobe J."/>
            <person name="Volff J.N."/>
            <person name="Genet C."/>
            <person name="Wincker P."/>
            <person name="Jaillon O."/>
            <person name="Roest Crollius H."/>
            <person name="Guiguen Y."/>
        </authorList>
    </citation>
    <scope>NUCLEOTIDE SEQUENCE [LARGE SCALE GENOMIC DNA]</scope>
</reference>
<proteinExistence type="predicted"/>
<sequence length="119" mass="13695">MISRMINGNRIHLSSISSFIAKGLNTYINKLPHLPHISEGLMKRSLRRGDMRDMSLGQLQVITNDLHSQIQSLNEELVQLLLMRDELHVEQDAMLVDIEDLTRHAQSLQRHMAEKTLSK</sequence>
<evidence type="ECO:0000313" key="3">
    <source>
        <dbReference type="Proteomes" id="UP000193380"/>
    </source>
</evidence>
<dbReference type="EMBL" id="FR904596">
    <property type="protein sequence ID" value="CDQ67786.1"/>
    <property type="molecule type" value="Genomic_DNA"/>
</dbReference>
<dbReference type="PaxDb" id="8022-A0A060WL52"/>